<proteinExistence type="predicted"/>
<feature type="region of interest" description="Disordered" evidence="1">
    <location>
        <begin position="1"/>
        <end position="24"/>
    </location>
</feature>
<dbReference type="AlphaFoldDB" id="A0A8S9FZZ3"/>
<evidence type="ECO:0008006" key="4">
    <source>
        <dbReference type="Google" id="ProtNLM"/>
    </source>
</evidence>
<evidence type="ECO:0000313" key="3">
    <source>
        <dbReference type="Proteomes" id="UP000712281"/>
    </source>
</evidence>
<reference evidence="2" key="1">
    <citation type="submission" date="2019-12" db="EMBL/GenBank/DDBJ databases">
        <title>Genome sequencing and annotation of Brassica cretica.</title>
        <authorList>
            <person name="Studholme D.J."/>
            <person name="Sarris P.F."/>
        </authorList>
    </citation>
    <scope>NUCLEOTIDE SEQUENCE</scope>
    <source>
        <strain evidence="2">PFS-001/15</strain>
        <tissue evidence="2">Leaf</tissue>
    </source>
</reference>
<feature type="compositionally biased region" description="Polar residues" evidence="1">
    <location>
        <begin position="124"/>
        <end position="138"/>
    </location>
</feature>
<protein>
    <recommendedName>
        <fullName evidence="4">TPX2 C-terminal domain-containing protein</fullName>
    </recommendedName>
</protein>
<dbReference type="EMBL" id="QGKW02002228">
    <property type="protein sequence ID" value="KAF2539455.1"/>
    <property type="molecule type" value="Genomic_DNA"/>
</dbReference>
<feature type="region of interest" description="Disordered" evidence="1">
    <location>
        <begin position="90"/>
        <end position="200"/>
    </location>
</feature>
<sequence>MMKLTKKPAEPISKPSPGFSTPRVYQPALKTTSLSTFQSSVKKENVSSLLRNKQTAPDSKVIAYVYESWSICLRSYFTYKHYKIISTDQLPKHQNPEKATSIASRQKENGRPTKSSHLEKRSAIRSSSNGLKSNNTSENKQEELSKSGATAVEKTRLQKNSKAGVIDAKTRRDSLNPKAKPMQGGLPVRTLPKVSSEKVL</sequence>
<dbReference type="PANTHER" id="PTHR47286">
    <property type="entry name" value="F3I6.9 PROTEIN"/>
    <property type="match status" value="1"/>
</dbReference>
<dbReference type="Proteomes" id="UP000712281">
    <property type="component" value="Unassembled WGS sequence"/>
</dbReference>
<dbReference type="PANTHER" id="PTHR47286:SF2">
    <property type="entry name" value="F3I6.9 PROTEIN"/>
    <property type="match status" value="1"/>
</dbReference>
<comment type="caution">
    <text evidence="2">The sequence shown here is derived from an EMBL/GenBank/DDBJ whole genome shotgun (WGS) entry which is preliminary data.</text>
</comment>
<feature type="compositionally biased region" description="Basic and acidic residues" evidence="1">
    <location>
        <begin position="105"/>
        <end position="122"/>
    </location>
</feature>
<evidence type="ECO:0000313" key="2">
    <source>
        <dbReference type="EMBL" id="KAF2539455.1"/>
    </source>
</evidence>
<evidence type="ECO:0000256" key="1">
    <source>
        <dbReference type="SAM" id="MobiDB-lite"/>
    </source>
</evidence>
<gene>
    <name evidence="2" type="ORF">F2Q68_00019377</name>
</gene>
<accession>A0A8S9FZZ3</accession>
<name>A0A8S9FZZ3_BRACR</name>
<organism evidence="2 3">
    <name type="scientific">Brassica cretica</name>
    <name type="common">Mustard</name>
    <dbReference type="NCBI Taxonomy" id="69181"/>
    <lineage>
        <taxon>Eukaryota</taxon>
        <taxon>Viridiplantae</taxon>
        <taxon>Streptophyta</taxon>
        <taxon>Embryophyta</taxon>
        <taxon>Tracheophyta</taxon>
        <taxon>Spermatophyta</taxon>
        <taxon>Magnoliopsida</taxon>
        <taxon>eudicotyledons</taxon>
        <taxon>Gunneridae</taxon>
        <taxon>Pentapetalae</taxon>
        <taxon>rosids</taxon>
        <taxon>malvids</taxon>
        <taxon>Brassicales</taxon>
        <taxon>Brassicaceae</taxon>
        <taxon>Brassiceae</taxon>
        <taxon>Brassica</taxon>
    </lineage>
</organism>